<dbReference type="InterPro" id="IPR011992">
    <property type="entry name" value="EF-hand-dom_pair"/>
</dbReference>
<dbReference type="InterPro" id="IPR002048">
    <property type="entry name" value="EF_hand_dom"/>
</dbReference>
<keyword evidence="5" id="KW-0812">Transmembrane</keyword>
<dbReference type="PROSITE" id="PS00018">
    <property type="entry name" value="EF_HAND_1"/>
    <property type="match status" value="1"/>
</dbReference>
<dbReference type="FunFam" id="1.10.238.10:FF:000121">
    <property type="entry name" value="EF-hand calcium-binding domain-containing protein 6"/>
    <property type="match status" value="1"/>
</dbReference>
<feature type="domain" description="EF-hand" evidence="6">
    <location>
        <begin position="168"/>
        <end position="192"/>
    </location>
</feature>
<dbReference type="Pfam" id="PF13833">
    <property type="entry name" value="EF-hand_8"/>
    <property type="match status" value="1"/>
</dbReference>
<evidence type="ECO:0000256" key="5">
    <source>
        <dbReference type="SAM" id="Phobius"/>
    </source>
</evidence>
<keyword evidence="5" id="KW-1133">Transmembrane helix</keyword>
<feature type="region of interest" description="Disordered" evidence="4">
    <location>
        <begin position="864"/>
        <end position="912"/>
    </location>
</feature>
<evidence type="ECO:0000259" key="6">
    <source>
        <dbReference type="PROSITE" id="PS50222"/>
    </source>
</evidence>
<evidence type="ECO:0000256" key="4">
    <source>
        <dbReference type="SAM" id="MobiDB-lite"/>
    </source>
</evidence>
<dbReference type="EMBL" id="BMAO01011425">
    <property type="protein sequence ID" value="GFQ73558.1"/>
    <property type="molecule type" value="Genomic_DNA"/>
</dbReference>
<dbReference type="InterPro" id="IPR018247">
    <property type="entry name" value="EF_Hand_1_Ca_BS"/>
</dbReference>
<gene>
    <name evidence="7" type="primary">EFCAB6</name>
    <name evidence="7" type="ORF">TNCT_10261</name>
</gene>
<evidence type="ECO:0000313" key="7">
    <source>
        <dbReference type="EMBL" id="GFQ73558.1"/>
    </source>
</evidence>
<accession>A0A8X6G3S2</accession>
<feature type="transmembrane region" description="Helical" evidence="5">
    <location>
        <begin position="1254"/>
        <end position="1275"/>
    </location>
</feature>
<dbReference type="PANTHER" id="PTHR20875:SF2">
    <property type="entry name" value="EF-HAND CALCIUM-BINDING DOMAIN-CONTAINING PROTEIN 6"/>
    <property type="match status" value="1"/>
</dbReference>
<reference evidence="7" key="1">
    <citation type="submission" date="2020-07" db="EMBL/GenBank/DDBJ databases">
        <title>Multicomponent nature underlies the extraordinary mechanical properties of spider dragline silk.</title>
        <authorList>
            <person name="Kono N."/>
            <person name="Nakamura H."/>
            <person name="Mori M."/>
            <person name="Yoshida Y."/>
            <person name="Ohtoshi R."/>
            <person name="Malay A.D."/>
            <person name="Moran D.A.P."/>
            <person name="Tomita M."/>
            <person name="Numata K."/>
            <person name="Arakawa K."/>
        </authorList>
    </citation>
    <scope>NUCLEOTIDE SEQUENCE</scope>
</reference>
<evidence type="ECO:0000256" key="3">
    <source>
        <dbReference type="ARBA" id="ARBA00022837"/>
    </source>
</evidence>
<evidence type="ECO:0000256" key="1">
    <source>
        <dbReference type="ARBA" id="ARBA00022553"/>
    </source>
</evidence>
<feature type="region of interest" description="Disordered" evidence="4">
    <location>
        <begin position="1040"/>
        <end position="1059"/>
    </location>
</feature>
<organism evidence="7 8">
    <name type="scientific">Trichonephila clavata</name>
    <name type="common">Joro spider</name>
    <name type="synonym">Nephila clavata</name>
    <dbReference type="NCBI Taxonomy" id="2740835"/>
    <lineage>
        <taxon>Eukaryota</taxon>
        <taxon>Metazoa</taxon>
        <taxon>Ecdysozoa</taxon>
        <taxon>Arthropoda</taxon>
        <taxon>Chelicerata</taxon>
        <taxon>Arachnida</taxon>
        <taxon>Araneae</taxon>
        <taxon>Araneomorphae</taxon>
        <taxon>Entelegynae</taxon>
        <taxon>Araneoidea</taxon>
        <taxon>Nephilidae</taxon>
        <taxon>Trichonephila</taxon>
    </lineage>
</organism>
<dbReference type="InterPro" id="IPR052603">
    <property type="entry name" value="EFCB6"/>
</dbReference>
<dbReference type="PROSITE" id="PS50222">
    <property type="entry name" value="EF_HAND_2"/>
    <property type="match status" value="4"/>
</dbReference>
<feature type="domain" description="EF-hand" evidence="6">
    <location>
        <begin position="392"/>
        <end position="427"/>
    </location>
</feature>
<feature type="domain" description="EF-hand" evidence="6">
    <location>
        <begin position="58"/>
        <end position="93"/>
    </location>
</feature>
<keyword evidence="2" id="KW-0677">Repeat</keyword>
<dbReference type="PANTHER" id="PTHR20875">
    <property type="entry name" value="EF-HAND CALCIUM-BINDING DOMAIN-CONTAINING PROTEIN 6-RELATED"/>
    <property type="match status" value="1"/>
</dbReference>
<name>A0A8X6G3S2_TRICU</name>
<feature type="compositionally biased region" description="Acidic residues" evidence="4">
    <location>
        <begin position="1041"/>
        <end position="1054"/>
    </location>
</feature>
<dbReference type="SMART" id="SM00054">
    <property type="entry name" value="EFh"/>
    <property type="match status" value="3"/>
</dbReference>
<feature type="region of interest" description="Disordered" evidence="4">
    <location>
        <begin position="723"/>
        <end position="742"/>
    </location>
</feature>
<keyword evidence="1" id="KW-0597">Phosphoprotein</keyword>
<dbReference type="Pfam" id="PF13499">
    <property type="entry name" value="EF-hand_7"/>
    <property type="match status" value="1"/>
</dbReference>
<keyword evidence="8" id="KW-1185">Reference proteome</keyword>
<keyword evidence="3" id="KW-0106">Calcium</keyword>
<keyword evidence="5" id="KW-0472">Membrane</keyword>
<protein>
    <submittedName>
        <fullName evidence="7">EF-hand calcium-binding domain-containing protein 6</fullName>
    </submittedName>
</protein>
<dbReference type="SUPFAM" id="SSF47473">
    <property type="entry name" value="EF-hand"/>
    <property type="match status" value="4"/>
</dbReference>
<evidence type="ECO:0000256" key="2">
    <source>
        <dbReference type="ARBA" id="ARBA00022737"/>
    </source>
</evidence>
<feature type="compositionally biased region" description="Low complexity" evidence="4">
    <location>
        <begin position="687"/>
        <end position="696"/>
    </location>
</feature>
<feature type="region of interest" description="Disordered" evidence="4">
    <location>
        <begin position="678"/>
        <end position="705"/>
    </location>
</feature>
<dbReference type="Gene3D" id="1.10.238.10">
    <property type="entry name" value="EF-hand"/>
    <property type="match status" value="7"/>
</dbReference>
<dbReference type="GO" id="GO:0005509">
    <property type="term" value="F:calcium ion binding"/>
    <property type="evidence" value="ECO:0007669"/>
    <property type="project" value="InterPro"/>
</dbReference>
<feature type="domain" description="EF-hand" evidence="6">
    <location>
        <begin position="293"/>
        <end position="328"/>
    </location>
</feature>
<dbReference type="Proteomes" id="UP000887116">
    <property type="component" value="Unassembled WGS sequence"/>
</dbReference>
<dbReference type="Pfam" id="PF08976">
    <property type="entry name" value="EF-hand_11"/>
    <property type="match status" value="2"/>
</dbReference>
<comment type="caution">
    <text evidence="7">The sequence shown here is derived from an EMBL/GenBank/DDBJ whole genome shotgun (WGS) entry which is preliminary data.</text>
</comment>
<dbReference type="InterPro" id="IPR015070">
    <property type="entry name" value="EF_hand_DJBP"/>
</dbReference>
<dbReference type="OrthoDB" id="6422183at2759"/>
<feature type="compositionally biased region" description="Polar residues" evidence="4">
    <location>
        <begin position="875"/>
        <end position="889"/>
    </location>
</feature>
<dbReference type="GO" id="GO:0005654">
    <property type="term" value="C:nucleoplasm"/>
    <property type="evidence" value="ECO:0007669"/>
    <property type="project" value="TreeGrafter"/>
</dbReference>
<sequence>MACSVVGSENDNRCGSPAYSKIASSASVSSIASFPEYDLKPNMRIEDIKNRLSELVGSKGSDLIQACRNFDRRSTNKIPRAQFRQVLRTFCFPITAAQFNALCNEVNMTHSGKINYIDFFTKMAGGKSINIQRTTEKVSDDIPIDEVELRIKEKIKSRLYDVIRAFWLFDINKDGLIQKTELRRIIRNYCFNLSDDLFDDLWKNYDPKSTGVIKYKDFLVRLGINADRYEKYMPPETVAQALCWSDKKAKNTMDETSCEQRSRRAALENRDDPAIQGLPVEEVENILMNRFQRRSKTLMNAFNLFDYEKNGQISLSDFCGIINFFVMPMSTTLFNRILKRLELGNFPEGNIHYQDFMNKFCKTSACEKKECKKDSKLDCFPVVQRIKNHVLDPDARLRSVFTKITTNKEWQITRQELKKAIETGLDFRLSDEEFRELTSLLDPGNTNIVNCMDFLQLFDGPPEGSFEGGDNFTSACDKDQSKLRDIHGNRLKSKLKHHLNKNRLNVEKAILVCDPHQSGFIVPDKLHNILNTFCLPLSEDQFKEVIADYRMYGDSLNYKEFLDAYKKMPGDDTQKWVSTIDKLANYKSRCPPALPVDEVEEILRECVQSRKTAILKDFKALDICNVGVACKDDTRNILNKFAFRFNDKQFNELWKKFPVNKFNQLLYDQFLEEFGPSGTQPKVKTLPKSSSEQSKPSKFKPEEASSNRFGNVISSAGQSLIRTDQTSPIGGRHGGSEKDENKKTVKEILYDRAPHLKSLIESIEPAIIRNFRTIRFHLRRADPKVTGMVDFGVLKNILSKSDISFTKEEEFHLLEYFDSHLSGRINYREFLRIFVWATFKLMILRHPIANVNEIISSLCTHGNIPSRTDQENRPTHTLPNDLINNSFSEVDQKGENENDDSGTQTEDLFKNHEDLDVINSTKSDSLDFGLENKSSHTTQLDPNTILSEQKGMNVDSEKTSTDEDYILEGFESSSETNSKIEQPKVVRNLDSDNIDVKNNQSDRKFTTVDSSPHEFKVKIDRHETDDILSLNLLIAQLITDEPTESEDESSEDSEIPNLDTGKEAISVAELFSLDNEHSQIVLLGSNESSAGNTSAEQFLEDIIPFAAYSNLSKLFNATPENEHGDGNHTILSPAFSNLDQMRKYYSGLDMVTESQINGTNLKDSNICETSNCSAANATESFSNVAKDDMTKKENGTRRVTSNSSESDMDKILERLREDSASAFEYLENMQFNLKEVYHIIKTDKNVRAVVLNNLILYVPVLICDVLLWMVIVKLVRHIRRQIVRRSGISSEHLDEQQNEFSAHKTKFLVKSKRIGNESDEDYCDSSSEFLHVDHEMKEWYPPS</sequence>
<proteinExistence type="predicted"/>
<evidence type="ECO:0000313" key="8">
    <source>
        <dbReference type="Proteomes" id="UP000887116"/>
    </source>
</evidence>